<keyword evidence="1" id="KW-0547">Nucleotide-binding</keyword>
<dbReference type="Pfam" id="PF02492">
    <property type="entry name" value="cobW"/>
    <property type="match status" value="1"/>
</dbReference>
<gene>
    <name evidence="8" type="ORF">PGLA1383_LOCUS27055</name>
</gene>
<reference evidence="8" key="1">
    <citation type="submission" date="2021-02" db="EMBL/GenBank/DDBJ databases">
        <authorList>
            <person name="Dougan E. K."/>
            <person name="Rhodes N."/>
            <person name="Thang M."/>
            <person name="Chan C."/>
        </authorList>
    </citation>
    <scope>NUCLEOTIDE SEQUENCE</scope>
</reference>
<comment type="caution">
    <text evidence="8">The sequence shown here is derived from an EMBL/GenBank/DDBJ whole genome shotgun (WGS) entry which is preliminary data.</text>
</comment>
<dbReference type="EMBL" id="CAJNNV010024257">
    <property type="protein sequence ID" value="CAE8609230.1"/>
    <property type="molecule type" value="Genomic_DNA"/>
</dbReference>
<evidence type="ECO:0000256" key="1">
    <source>
        <dbReference type="ARBA" id="ARBA00022741"/>
    </source>
</evidence>
<dbReference type="PANTHER" id="PTHR43603:SF1">
    <property type="entry name" value="ZINC-REGULATED GTPASE METALLOPROTEIN ACTIVATOR 1"/>
    <property type="match status" value="1"/>
</dbReference>
<organism evidence="8 9">
    <name type="scientific">Polarella glacialis</name>
    <name type="common">Dinoflagellate</name>
    <dbReference type="NCBI Taxonomy" id="89957"/>
    <lineage>
        <taxon>Eukaryota</taxon>
        <taxon>Sar</taxon>
        <taxon>Alveolata</taxon>
        <taxon>Dinophyceae</taxon>
        <taxon>Suessiales</taxon>
        <taxon>Suessiaceae</taxon>
        <taxon>Polarella</taxon>
    </lineage>
</organism>
<dbReference type="InterPro" id="IPR051927">
    <property type="entry name" value="Zn_Chap_cDPG_Synth"/>
</dbReference>
<evidence type="ECO:0000259" key="7">
    <source>
        <dbReference type="SMART" id="SM00833"/>
    </source>
</evidence>
<dbReference type="InterPro" id="IPR003495">
    <property type="entry name" value="CobW/HypB/UreG_nucleotide-bd"/>
</dbReference>
<dbReference type="PANTHER" id="PTHR43603">
    <property type="entry name" value="COBW DOMAIN-CONTAINING PROTEIN DDB_G0274527"/>
    <property type="match status" value="1"/>
</dbReference>
<dbReference type="Pfam" id="PF07683">
    <property type="entry name" value="CobW_C"/>
    <property type="match status" value="1"/>
</dbReference>
<evidence type="ECO:0000256" key="5">
    <source>
        <dbReference type="ARBA" id="ARBA00049117"/>
    </source>
</evidence>
<dbReference type="OMA" id="CGHEHAH"/>
<dbReference type="GO" id="GO:0000166">
    <property type="term" value="F:nucleotide binding"/>
    <property type="evidence" value="ECO:0007669"/>
    <property type="project" value="UniProtKB-KW"/>
</dbReference>
<comment type="similarity">
    <text evidence="4">Belongs to the SIMIBI class G3E GTPase family. ZNG1 subfamily.</text>
</comment>
<accession>A0A813F7L6</accession>
<sequence length="668" mass="71069">MGRAAAAGLLCGAAATAGGGSLARGGACWASSWRTSGATQEAVPRLLRRGARSLSATAASALRAPCAGSAGLRATPFGGAAAAGGSLALLRLSRRRRQAGGVTDGINISATVPLARTSRASSSVAGAMKAHASPEVAAETPRQVPVVLLSGFLGAGKTSLLKHWLENAEGRIGIVVNDVGAVNIDAKLVKQSKYGGDGKIDAIQLQNGCACCSLGDELLVSIYDLLDLATEGEPFSQIVVELSGVAEPQRVCDNIRLAGERGDAISDGVKLGKVVTLLDASTFCSEYMQWQRMIDRPDLMDGDGGEMADCQVVELLVEQTEAADVVVLNKTDLATAEQLAATRAVVAAINPKAVIMETSFGMLPLKVVLAEEPCSEPGCSDPSHGHGHEEASGHAHEEASGHAHEEACSDPSHGHGHEEASGHAHEEACSDPSHGHGHEEASGHGHEEACSEPGCTDPSHGHENGHENGHEHGSSSSATTAEARFGITSFTYTARRPFQEKRFTEALQQWPVPKQDDLGLLLTEPSASDEHPLSRVMRSKGFCWLECHPSSRMYWSHAGKNMVLNYEGLWWGAMKEDQLMLMEKMATGEYERARQEDWSEDFGDRRQEIVFIGQRIDKAAITALLDNCLLTDDELAPYMEKQEADKQDLSRAWAEEYRDAETIDAGLS</sequence>
<evidence type="ECO:0000256" key="4">
    <source>
        <dbReference type="ARBA" id="ARBA00034320"/>
    </source>
</evidence>
<dbReference type="Gene3D" id="3.30.1220.10">
    <property type="entry name" value="CobW-like, C-terminal domain"/>
    <property type="match status" value="1"/>
</dbReference>
<keyword evidence="3" id="KW-0143">Chaperone</keyword>
<evidence type="ECO:0000256" key="6">
    <source>
        <dbReference type="SAM" id="MobiDB-lite"/>
    </source>
</evidence>
<feature type="compositionally biased region" description="Basic and acidic residues" evidence="6">
    <location>
        <begin position="383"/>
        <end position="449"/>
    </location>
</feature>
<dbReference type="InterPro" id="IPR036627">
    <property type="entry name" value="CobW-likC_sf"/>
</dbReference>
<keyword evidence="2" id="KW-0378">Hydrolase</keyword>
<feature type="domain" description="CobW C-terminal" evidence="7">
    <location>
        <begin position="487"/>
        <end position="629"/>
    </location>
</feature>
<name>A0A813F7L6_POLGL</name>
<evidence type="ECO:0000313" key="8">
    <source>
        <dbReference type="EMBL" id="CAE8609230.1"/>
    </source>
</evidence>
<comment type="catalytic activity">
    <reaction evidence="5">
        <text>GTP + H2O = GDP + phosphate + H(+)</text>
        <dbReference type="Rhea" id="RHEA:19669"/>
        <dbReference type="ChEBI" id="CHEBI:15377"/>
        <dbReference type="ChEBI" id="CHEBI:15378"/>
        <dbReference type="ChEBI" id="CHEBI:37565"/>
        <dbReference type="ChEBI" id="CHEBI:43474"/>
        <dbReference type="ChEBI" id="CHEBI:58189"/>
    </reaction>
    <physiologicalReaction direction="left-to-right" evidence="5">
        <dbReference type="Rhea" id="RHEA:19670"/>
    </physiologicalReaction>
</comment>
<dbReference type="AlphaFoldDB" id="A0A813F7L6"/>
<dbReference type="GO" id="GO:0016787">
    <property type="term" value="F:hydrolase activity"/>
    <property type="evidence" value="ECO:0007669"/>
    <property type="project" value="UniProtKB-KW"/>
</dbReference>
<dbReference type="Proteomes" id="UP000654075">
    <property type="component" value="Unassembled WGS sequence"/>
</dbReference>
<evidence type="ECO:0000256" key="3">
    <source>
        <dbReference type="ARBA" id="ARBA00023186"/>
    </source>
</evidence>
<dbReference type="InterPro" id="IPR027417">
    <property type="entry name" value="P-loop_NTPase"/>
</dbReference>
<feature type="compositionally biased region" description="Basic and acidic residues" evidence="6">
    <location>
        <begin position="459"/>
        <end position="473"/>
    </location>
</feature>
<dbReference type="SMART" id="SM00833">
    <property type="entry name" value="CobW_C"/>
    <property type="match status" value="1"/>
</dbReference>
<proteinExistence type="inferred from homology"/>
<dbReference type="OrthoDB" id="272672at2759"/>
<evidence type="ECO:0000313" key="9">
    <source>
        <dbReference type="Proteomes" id="UP000654075"/>
    </source>
</evidence>
<dbReference type="SUPFAM" id="SSF90002">
    <property type="entry name" value="Hypothetical protein YjiA, C-terminal domain"/>
    <property type="match status" value="1"/>
</dbReference>
<dbReference type="SUPFAM" id="SSF52540">
    <property type="entry name" value="P-loop containing nucleoside triphosphate hydrolases"/>
    <property type="match status" value="1"/>
</dbReference>
<dbReference type="CDD" id="cd03112">
    <property type="entry name" value="CobW-like"/>
    <property type="match status" value="1"/>
</dbReference>
<dbReference type="InterPro" id="IPR011629">
    <property type="entry name" value="CobW-like_C"/>
</dbReference>
<protein>
    <recommendedName>
        <fullName evidence="7">CobW C-terminal domain-containing protein</fullName>
    </recommendedName>
</protein>
<keyword evidence="9" id="KW-1185">Reference proteome</keyword>
<feature type="region of interest" description="Disordered" evidence="6">
    <location>
        <begin position="373"/>
        <end position="479"/>
    </location>
</feature>
<dbReference type="Gene3D" id="3.40.50.300">
    <property type="entry name" value="P-loop containing nucleotide triphosphate hydrolases"/>
    <property type="match status" value="1"/>
</dbReference>
<evidence type="ECO:0000256" key="2">
    <source>
        <dbReference type="ARBA" id="ARBA00022801"/>
    </source>
</evidence>